<evidence type="ECO:0000313" key="1">
    <source>
        <dbReference type="EMBL" id="MFL0197519.1"/>
    </source>
</evidence>
<protein>
    <submittedName>
        <fullName evidence="1">GNAT family N-acetyltransferase</fullName>
    </submittedName>
</protein>
<evidence type="ECO:0000313" key="2">
    <source>
        <dbReference type="Proteomes" id="UP001623660"/>
    </source>
</evidence>
<dbReference type="EMBL" id="JBJHZX010000032">
    <property type="protein sequence ID" value="MFL0197519.1"/>
    <property type="molecule type" value="Genomic_DNA"/>
</dbReference>
<dbReference type="RefSeq" id="WP_406793625.1">
    <property type="nucleotide sequence ID" value="NZ_JBJHZX010000032.1"/>
</dbReference>
<keyword evidence="2" id="KW-1185">Reference proteome</keyword>
<comment type="caution">
    <text evidence="1">The sequence shown here is derived from an EMBL/GenBank/DDBJ whole genome shotgun (WGS) entry which is preliminary data.</text>
</comment>
<sequence>MIRINENQIASIAKLLTDCFINDSLVIMETKGIDNRKIFLEKLFIIQLHIFEKTIGVFSLGDKLNSVLIGYEKKNYKSFKTLILNLMASFRTLHVLGTKNLKIYSSNIKNVSKAINLKWQDEFIKGNYYYIKMIAIANEERGKGVL</sequence>
<accession>A0ABW8SNP8</accession>
<gene>
    <name evidence="1" type="ORF">ACJDU8_18405</name>
</gene>
<reference evidence="1 2" key="1">
    <citation type="submission" date="2024-11" db="EMBL/GenBank/DDBJ databases">
        <authorList>
            <person name="Heng Y.C."/>
            <person name="Lim A.C.H."/>
            <person name="Lee J.K.Y."/>
            <person name="Kittelmann S."/>
        </authorList>
    </citation>
    <scope>NUCLEOTIDE SEQUENCE [LARGE SCALE GENOMIC DNA]</scope>
    <source>
        <strain evidence="1 2">WILCCON 0269</strain>
    </source>
</reference>
<dbReference type="Gene3D" id="3.40.630.30">
    <property type="match status" value="1"/>
</dbReference>
<organism evidence="1 2">
    <name type="scientific">Candidatus Clostridium eludens</name>
    <dbReference type="NCBI Taxonomy" id="3381663"/>
    <lineage>
        <taxon>Bacteria</taxon>
        <taxon>Bacillati</taxon>
        <taxon>Bacillota</taxon>
        <taxon>Clostridia</taxon>
        <taxon>Eubacteriales</taxon>
        <taxon>Clostridiaceae</taxon>
        <taxon>Clostridium</taxon>
    </lineage>
</organism>
<dbReference type="Proteomes" id="UP001623660">
    <property type="component" value="Unassembled WGS sequence"/>
</dbReference>
<proteinExistence type="predicted"/>
<name>A0ABW8SNP8_9CLOT</name>